<evidence type="ECO:0000256" key="1">
    <source>
        <dbReference type="ARBA" id="ARBA00023157"/>
    </source>
</evidence>
<comment type="function">
    <text evidence="2">Lytic polysaccharide monooxygenase (LMPO) that depolymerizes crystalline and amorphous polysaccharides via the oxidation of scissile alpha- or beta-(1-4)-glycosidic bonds, yielding C1 and/or C4 oxidation products. Catalysis by LPMOs requires the reduction of the active-site copper from Cu(II) to Cu(I) by a reducing agent and H(2)O(2) or O(2) as a cosubstrate.</text>
</comment>
<dbReference type="Pfam" id="PF03443">
    <property type="entry name" value="AA9"/>
    <property type="match status" value="1"/>
</dbReference>
<keyword evidence="2" id="KW-0624">Polysaccharide degradation</keyword>
<dbReference type="GO" id="GO:0030248">
    <property type="term" value="F:cellulose binding"/>
    <property type="evidence" value="ECO:0007669"/>
    <property type="project" value="UniProtKB-UniRule"/>
</dbReference>
<dbReference type="GO" id="GO:0008810">
    <property type="term" value="F:cellulase activity"/>
    <property type="evidence" value="ECO:0007669"/>
    <property type="project" value="UniProtKB-UniRule"/>
</dbReference>
<dbReference type="OrthoDB" id="2525337at2759"/>
<protein>
    <recommendedName>
        <fullName evidence="2">AA9 family lytic polysaccharide monooxygenase</fullName>
        <ecNumber evidence="2">1.14.99.56</ecNumber>
    </recommendedName>
    <alternativeName>
        <fullName evidence="2">Endo-beta-1,4-glucanase</fullName>
    </alternativeName>
    <alternativeName>
        <fullName evidence="2">Glycosyl hydrolase 61 family protein</fullName>
    </alternativeName>
</protein>
<feature type="domain" description="Auxiliary Activity family 9 catalytic" evidence="4">
    <location>
        <begin position="22"/>
        <end position="239"/>
    </location>
</feature>
<gene>
    <name evidence="5" type="ORF">DFP72DRAFT_1035496</name>
</gene>
<comment type="catalytic activity">
    <reaction evidence="2">
        <text>[(1-&gt;4)-beta-D-glucosyl]n+m + reduced acceptor + O2 = 4-dehydro-beta-D-glucosyl-[(1-&gt;4)-beta-D-glucosyl]n-1 + [(1-&gt;4)-beta-D-glucosyl]m + acceptor + H2O.</text>
        <dbReference type="EC" id="1.14.99.56"/>
    </reaction>
</comment>
<dbReference type="Proteomes" id="UP000521943">
    <property type="component" value="Unassembled WGS sequence"/>
</dbReference>
<keyword evidence="3" id="KW-0732">Signal</keyword>
<dbReference type="PANTHER" id="PTHR33353">
    <property type="entry name" value="PUTATIVE (AFU_ORTHOLOGUE AFUA_1G12560)-RELATED"/>
    <property type="match status" value="1"/>
</dbReference>
<evidence type="ECO:0000313" key="5">
    <source>
        <dbReference type="EMBL" id="KAF6745879.1"/>
    </source>
</evidence>
<evidence type="ECO:0000259" key="4">
    <source>
        <dbReference type="Pfam" id="PF03443"/>
    </source>
</evidence>
<dbReference type="EC" id="1.14.99.56" evidence="2"/>
<keyword evidence="2" id="KW-0964">Secreted</keyword>
<keyword evidence="5" id="KW-0378">Hydrolase</keyword>
<dbReference type="PANTHER" id="PTHR33353:SF13">
    <property type="entry name" value="ENDOGLUCANASE II"/>
    <property type="match status" value="1"/>
</dbReference>
<name>A0A8H6LXM9_9AGAR</name>
<reference evidence="5 6" key="1">
    <citation type="submission" date="2020-07" db="EMBL/GenBank/DDBJ databases">
        <title>Comparative genomics of pyrophilous fungi reveals a link between fire events and developmental genes.</title>
        <authorList>
            <consortium name="DOE Joint Genome Institute"/>
            <person name="Steindorff A.S."/>
            <person name="Carver A."/>
            <person name="Calhoun S."/>
            <person name="Stillman K."/>
            <person name="Liu H."/>
            <person name="Lipzen A."/>
            <person name="Pangilinan J."/>
            <person name="Labutti K."/>
            <person name="Bruns T.D."/>
            <person name="Grigoriev I.V."/>
        </authorList>
    </citation>
    <scope>NUCLEOTIDE SEQUENCE [LARGE SCALE GENOMIC DNA]</scope>
    <source>
        <strain evidence="5 6">CBS 144469</strain>
    </source>
</reference>
<accession>A0A8H6LXM9</accession>
<keyword evidence="1 2" id="KW-1015">Disulfide bond</keyword>
<dbReference type="EMBL" id="JACGCI010000098">
    <property type="protein sequence ID" value="KAF6745879.1"/>
    <property type="molecule type" value="Genomic_DNA"/>
</dbReference>
<sequence length="312" mass="33407">MRLNVLTYILPLLATTTPVLGHTIFQRLSVNGQSYGFLQGVRTPGGEQANSPTTDLTYPNFACNTEHWTDPSVIPIPAGACVGAYFSDYLAGPKCLPFGDSVHPVHPSHKGPIIVFLAQVSNASTTTSTGLRWFKIAEDGYSSVPDSDSSRWASERMIAQDGWTYFTMPECIAPGDYLLSVEFVALHNAMERGGAQFFMECAQIRVTGGGTSAGLDFVEFPGAYSATHPGLLIDIYASPLSTYTIPGPARLQCPTSTPPIHYRRPTATRTTETQLAQPAKDGLPLYAQCGGAAWSGITGCAKGGDDESPLYL</sequence>
<feature type="chain" id="PRO_5034542198" description="AA9 family lytic polysaccharide monooxygenase" evidence="3">
    <location>
        <begin position="22"/>
        <end position="312"/>
    </location>
</feature>
<comment type="subcellular location">
    <subcellularLocation>
        <location evidence="2">Secreted</location>
    </subcellularLocation>
</comment>
<evidence type="ECO:0000313" key="6">
    <source>
        <dbReference type="Proteomes" id="UP000521943"/>
    </source>
</evidence>
<comment type="caution">
    <text evidence="5">The sequence shown here is derived from an EMBL/GenBank/DDBJ whole genome shotgun (WGS) entry which is preliminary data.</text>
</comment>
<keyword evidence="2" id="KW-0119">Carbohydrate metabolism</keyword>
<keyword evidence="6" id="KW-1185">Reference proteome</keyword>
<dbReference type="GO" id="GO:0005576">
    <property type="term" value="C:extracellular region"/>
    <property type="evidence" value="ECO:0007669"/>
    <property type="project" value="UniProtKB-SubCell"/>
</dbReference>
<organism evidence="5 6">
    <name type="scientific">Ephemerocybe angulata</name>
    <dbReference type="NCBI Taxonomy" id="980116"/>
    <lineage>
        <taxon>Eukaryota</taxon>
        <taxon>Fungi</taxon>
        <taxon>Dikarya</taxon>
        <taxon>Basidiomycota</taxon>
        <taxon>Agaricomycotina</taxon>
        <taxon>Agaricomycetes</taxon>
        <taxon>Agaricomycetidae</taxon>
        <taxon>Agaricales</taxon>
        <taxon>Agaricineae</taxon>
        <taxon>Psathyrellaceae</taxon>
        <taxon>Ephemerocybe</taxon>
    </lineage>
</organism>
<dbReference type="InterPro" id="IPR049892">
    <property type="entry name" value="AA9"/>
</dbReference>
<dbReference type="CDD" id="cd21175">
    <property type="entry name" value="LPMO_AA9"/>
    <property type="match status" value="1"/>
</dbReference>
<comment type="domain">
    <text evidence="2">Has a modular structure: an endo-beta-1,4-glucanase catalytic module at the N-terminus, a linker rich in serines and threonines, and a C-terminal carbohydrate-binding module (CBM).</text>
</comment>
<dbReference type="AlphaFoldDB" id="A0A8H6LXM9"/>
<feature type="signal peptide" evidence="3">
    <location>
        <begin position="1"/>
        <end position="21"/>
    </location>
</feature>
<proteinExistence type="predicted"/>
<evidence type="ECO:0000256" key="3">
    <source>
        <dbReference type="SAM" id="SignalP"/>
    </source>
</evidence>
<dbReference type="GO" id="GO:0030245">
    <property type="term" value="P:cellulose catabolic process"/>
    <property type="evidence" value="ECO:0007669"/>
    <property type="project" value="UniProtKB-UniRule"/>
</dbReference>
<dbReference type="Gene3D" id="2.70.50.70">
    <property type="match status" value="1"/>
</dbReference>
<dbReference type="InterPro" id="IPR005103">
    <property type="entry name" value="AA9_LPMO"/>
</dbReference>
<evidence type="ECO:0000256" key="2">
    <source>
        <dbReference type="RuleBase" id="RU368122"/>
    </source>
</evidence>
<keyword evidence="2" id="KW-0136">Cellulose degradation</keyword>